<dbReference type="CDD" id="cd15283">
    <property type="entry name" value="7tmC_V2R_pheromone"/>
    <property type="match status" value="1"/>
</dbReference>
<dbReference type="SUPFAM" id="SSF53822">
    <property type="entry name" value="Periplasmic binding protein-like I"/>
    <property type="match status" value="1"/>
</dbReference>
<evidence type="ECO:0000256" key="5">
    <source>
        <dbReference type="ARBA" id="ARBA00022729"/>
    </source>
</evidence>
<feature type="transmembrane region" description="Helical" evidence="12">
    <location>
        <begin position="610"/>
        <end position="635"/>
    </location>
</feature>
<keyword evidence="5" id="KW-0732">Signal</keyword>
<dbReference type="PANTHER" id="PTHR24061:SF617">
    <property type="entry name" value="LOW QUALITY PROTEIN: VOMERONASAL TYPE-2 RECEPTOR 26"/>
    <property type="match status" value="1"/>
</dbReference>
<feature type="transmembrane region" description="Helical" evidence="12">
    <location>
        <begin position="541"/>
        <end position="566"/>
    </location>
</feature>
<keyword evidence="4 12" id="KW-0812">Transmembrane</keyword>
<dbReference type="GO" id="GO:0004930">
    <property type="term" value="F:G protein-coupled receptor activity"/>
    <property type="evidence" value="ECO:0007669"/>
    <property type="project" value="UniProtKB-KW"/>
</dbReference>
<keyword evidence="10" id="KW-0325">Glycoprotein</keyword>
<dbReference type="OMA" id="FEMHTIG"/>
<keyword evidence="8 12" id="KW-0472">Membrane</keyword>
<dbReference type="FunFam" id="3.40.50.2300:FF:000728">
    <property type="entry name" value="Uncharacterized protein"/>
    <property type="match status" value="1"/>
</dbReference>
<dbReference type="InterPro" id="IPR000068">
    <property type="entry name" value="GPCR_3_Ca_sens_rcpt-rel"/>
</dbReference>
<dbReference type="InterPro" id="IPR028082">
    <property type="entry name" value="Peripla_BP_I"/>
</dbReference>
<evidence type="ECO:0000256" key="10">
    <source>
        <dbReference type="ARBA" id="ARBA00023180"/>
    </source>
</evidence>
<feature type="domain" description="G-protein coupled receptors family 3 profile" evidence="13">
    <location>
        <begin position="541"/>
        <end position="793"/>
    </location>
</feature>
<evidence type="ECO:0000256" key="12">
    <source>
        <dbReference type="SAM" id="Phobius"/>
    </source>
</evidence>
<reference evidence="15" key="1">
    <citation type="journal article" date="2016" name="Nature">
        <title>Genome evolution in the allotetraploid frog Xenopus laevis.</title>
        <authorList>
            <person name="Session A.M."/>
            <person name="Uno Y."/>
            <person name="Kwon T."/>
            <person name="Chapman J.A."/>
            <person name="Toyoda A."/>
            <person name="Takahashi S."/>
            <person name="Fukui A."/>
            <person name="Hikosaka A."/>
            <person name="Suzuki A."/>
            <person name="Kondo M."/>
            <person name="van Heeringen S.J."/>
            <person name="Quigley I."/>
            <person name="Heinz S."/>
            <person name="Ogino H."/>
            <person name="Ochi H."/>
            <person name="Hellsten U."/>
            <person name="Lyons J.B."/>
            <person name="Simakov O."/>
            <person name="Putnam N."/>
            <person name="Stites J."/>
            <person name="Kuroki Y."/>
            <person name="Tanaka T."/>
            <person name="Michiue T."/>
            <person name="Watanabe M."/>
            <person name="Bogdanovic O."/>
            <person name="Lister R."/>
            <person name="Georgiou G."/>
            <person name="Paranjpe S.S."/>
            <person name="van Kruijsbergen I."/>
            <person name="Shu S."/>
            <person name="Carlson J."/>
            <person name="Kinoshita T."/>
            <person name="Ohta Y."/>
            <person name="Mawaribuchi S."/>
            <person name="Jenkins J."/>
            <person name="Grimwood J."/>
            <person name="Schmutz J."/>
            <person name="Mitros T."/>
            <person name="Mozaffari S.V."/>
            <person name="Suzuki Y."/>
            <person name="Haramoto Y."/>
            <person name="Yamamoto T.S."/>
            <person name="Takagi C."/>
            <person name="Heald R."/>
            <person name="Miller K."/>
            <person name="Haudenschild C."/>
            <person name="Kitzman J."/>
            <person name="Nakayama T."/>
            <person name="Izutsu Y."/>
            <person name="Robert J."/>
            <person name="Fortriede J."/>
            <person name="Burns K."/>
            <person name="Lotay V."/>
            <person name="Karimi K."/>
            <person name="Yasuoka Y."/>
            <person name="Dichmann D.S."/>
            <person name="Flajnik M.F."/>
            <person name="Houston D.W."/>
            <person name="Shendure J."/>
            <person name="DuPasquier L."/>
            <person name="Vize P.D."/>
            <person name="Zorn A.M."/>
            <person name="Ito M."/>
            <person name="Marcotte E.M."/>
            <person name="Wallingford J.B."/>
            <person name="Ito Y."/>
            <person name="Asashima M."/>
            <person name="Ueno N."/>
            <person name="Matsuda Y."/>
            <person name="Veenstra G.J."/>
            <person name="Fujiyama A."/>
            <person name="Harland R.M."/>
            <person name="Taira M."/>
            <person name="Rokhsar D.S."/>
        </authorList>
    </citation>
    <scope>NUCLEOTIDE SEQUENCE [LARGE SCALE GENOMIC DNA]</scope>
    <source>
        <strain evidence="15">J</strain>
    </source>
</reference>
<feature type="transmembrane region" description="Helical" evidence="12">
    <location>
        <begin position="735"/>
        <end position="755"/>
    </location>
</feature>
<feature type="transmembrane region" description="Helical" evidence="12">
    <location>
        <begin position="655"/>
        <end position="674"/>
    </location>
</feature>
<dbReference type="AlphaFoldDB" id="A0A974CA84"/>
<evidence type="ECO:0000256" key="4">
    <source>
        <dbReference type="ARBA" id="ARBA00022692"/>
    </source>
</evidence>
<gene>
    <name evidence="14" type="ORF">XELAEV_18040233mg</name>
</gene>
<feature type="transmembrane region" description="Helical" evidence="12">
    <location>
        <begin position="578"/>
        <end position="598"/>
    </location>
</feature>
<sequence>MLGILTDIFALCNTIHADFTVHPGKEYTVFSVSSFQYYQHFLAAIFAIEEINNNRNILPNVTLGYHIHDSWASERKASSSIFSILTGSSDYVPNYKCGQSRIPSAFIGHLLSSVSNVMYQITSIYGFPQISYGAVDPAFSDKIRFPLFYRTVTSETSQYKVIIQLIKTFNWNWVGIIYSDDESHQKASEEMKNEIMKNGICVAFFVQIGENKSNSFYFALQTLRQSNASVVIVYSKTVVFLMFLCSLKNSAYVVWLMLSPLSSASEIMYTHEFNGSLFILFHQRNIPGLRDFVYKANPSRSPKDPFTAAVWLKLFGCYEPAFAKPSFQIYRVCNANDTLQQYGFDTSYFRLTYYMYIAVYAVAHALHAVYTDKSSGGNILYSDKTTNIQMQLNNHLKKIHFRTDSGDDIFFNEKGEVLGHFDIINWNVFHNETETTRHVGTFNPLQSPELTIDKDAILWASHFNGIPVSNCSASCLPGYRKVFVKGNQICCYECVQCSEGEISPLPDMENCIKCPEDQWSNESRDKCIMRIIEFLSYKDPLGVALTTAALGLSFCSAAVFCIFLIYKNSTIVKANNQELGYILLISLMLSFLCSLLFIGRPTGLTCLLRWPLFSIIFVICISSILGKTITVIIAFSATRPGSRLRNYVGTRVPKYIIMLCTLPMVFICAFWIIFSPPFLDYDSHSETGKIILQCNEGSSSAFYIMVGYIALLAFVSFFVAYLARKLPDIFNEAQYITFSMLLYWSVWISFILAYVSTKGKYLAAVEIFAILVSSAGILCLIFIPKCYIIFFKPPVITRGHLIQLKL</sequence>
<evidence type="ECO:0000256" key="2">
    <source>
        <dbReference type="ARBA" id="ARBA00007242"/>
    </source>
</evidence>
<protein>
    <recommendedName>
        <fullName evidence="13">G-protein coupled receptors family 3 profile domain-containing protein</fullName>
    </recommendedName>
</protein>
<dbReference type="InterPro" id="IPR004073">
    <property type="entry name" value="GPCR_3_vmron_rcpt_2"/>
</dbReference>
<evidence type="ECO:0000256" key="6">
    <source>
        <dbReference type="ARBA" id="ARBA00022989"/>
    </source>
</evidence>
<keyword evidence="3" id="KW-1003">Cell membrane</keyword>
<dbReference type="FunFam" id="3.40.50.2300:FF:000024">
    <property type="entry name" value="Vomeronasal 2, receptor 73"/>
    <property type="match status" value="1"/>
</dbReference>
<evidence type="ECO:0000256" key="8">
    <source>
        <dbReference type="ARBA" id="ARBA00023136"/>
    </source>
</evidence>
<dbReference type="EMBL" id="CM004480">
    <property type="protein sequence ID" value="OCT68925.1"/>
    <property type="molecule type" value="Genomic_DNA"/>
</dbReference>
<proteinExistence type="inferred from homology"/>
<evidence type="ECO:0000256" key="11">
    <source>
        <dbReference type="ARBA" id="ARBA00023224"/>
    </source>
</evidence>
<comment type="similarity">
    <text evidence="2">Belongs to the G-protein coupled receptor 3 family.</text>
</comment>
<evidence type="ECO:0000256" key="1">
    <source>
        <dbReference type="ARBA" id="ARBA00004651"/>
    </source>
</evidence>
<dbReference type="InterPro" id="IPR001828">
    <property type="entry name" value="ANF_lig-bd_rcpt"/>
</dbReference>
<dbReference type="Gene3D" id="2.10.50.30">
    <property type="entry name" value="GPCR, family 3, nine cysteines domain"/>
    <property type="match status" value="1"/>
</dbReference>
<dbReference type="PRINTS" id="PR01535">
    <property type="entry name" value="VOMERONASL2R"/>
</dbReference>
<dbReference type="InterPro" id="IPR038550">
    <property type="entry name" value="GPCR_3_9-Cys_sf"/>
</dbReference>
<dbReference type="Pfam" id="PF01094">
    <property type="entry name" value="ANF_receptor"/>
    <property type="match status" value="1"/>
</dbReference>
<evidence type="ECO:0000256" key="9">
    <source>
        <dbReference type="ARBA" id="ARBA00023170"/>
    </source>
</evidence>
<dbReference type="Gene3D" id="3.40.50.2300">
    <property type="match status" value="2"/>
</dbReference>
<organism evidence="14 15">
    <name type="scientific">Xenopus laevis</name>
    <name type="common">African clawed frog</name>
    <dbReference type="NCBI Taxonomy" id="8355"/>
    <lineage>
        <taxon>Eukaryota</taxon>
        <taxon>Metazoa</taxon>
        <taxon>Chordata</taxon>
        <taxon>Craniata</taxon>
        <taxon>Vertebrata</taxon>
        <taxon>Euteleostomi</taxon>
        <taxon>Amphibia</taxon>
        <taxon>Batrachia</taxon>
        <taxon>Anura</taxon>
        <taxon>Pipoidea</taxon>
        <taxon>Pipidae</taxon>
        <taxon>Xenopodinae</taxon>
        <taxon>Xenopus</taxon>
        <taxon>Xenopus</taxon>
    </lineage>
</organism>
<keyword evidence="7" id="KW-0297">G-protein coupled receptor</keyword>
<dbReference type="Proteomes" id="UP000694892">
    <property type="component" value="Chromosome 8L"/>
</dbReference>
<dbReference type="InterPro" id="IPR011500">
    <property type="entry name" value="GPCR_3_9-Cys_dom"/>
</dbReference>
<evidence type="ECO:0000256" key="7">
    <source>
        <dbReference type="ARBA" id="ARBA00023040"/>
    </source>
</evidence>
<keyword evidence="6 12" id="KW-1133">Transmembrane helix</keyword>
<dbReference type="GO" id="GO:0005886">
    <property type="term" value="C:plasma membrane"/>
    <property type="evidence" value="ECO:0007669"/>
    <property type="project" value="UniProtKB-SubCell"/>
</dbReference>
<keyword evidence="9" id="KW-0675">Receptor</keyword>
<evidence type="ECO:0000259" key="13">
    <source>
        <dbReference type="PROSITE" id="PS50259"/>
    </source>
</evidence>
<accession>A0A974CA84</accession>
<evidence type="ECO:0000313" key="14">
    <source>
        <dbReference type="EMBL" id="OCT68925.1"/>
    </source>
</evidence>
<evidence type="ECO:0000313" key="15">
    <source>
        <dbReference type="Proteomes" id="UP000694892"/>
    </source>
</evidence>
<dbReference type="InterPro" id="IPR017978">
    <property type="entry name" value="GPCR_3_C"/>
</dbReference>
<feature type="transmembrane region" description="Helical" evidence="12">
    <location>
        <begin position="701"/>
        <end position="723"/>
    </location>
</feature>
<keyword evidence="11" id="KW-0807">Transducer</keyword>
<evidence type="ECO:0000256" key="3">
    <source>
        <dbReference type="ARBA" id="ARBA00022475"/>
    </source>
</evidence>
<dbReference type="InterPro" id="IPR000337">
    <property type="entry name" value="GPCR_3"/>
</dbReference>
<feature type="transmembrane region" description="Helical" evidence="12">
    <location>
        <begin position="761"/>
        <end position="783"/>
    </location>
</feature>
<dbReference type="CDD" id="cd06365">
    <property type="entry name" value="PBP1_pheromone_receptor"/>
    <property type="match status" value="1"/>
</dbReference>
<dbReference type="PROSITE" id="PS50259">
    <property type="entry name" value="G_PROTEIN_RECEP_F3_4"/>
    <property type="match status" value="1"/>
</dbReference>
<dbReference type="Pfam" id="PF07562">
    <property type="entry name" value="NCD3G"/>
    <property type="match status" value="1"/>
</dbReference>
<dbReference type="Pfam" id="PF00003">
    <property type="entry name" value="7tm_3"/>
    <property type="match status" value="1"/>
</dbReference>
<name>A0A974CA84_XENLA</name>
<comment type="subcellular location">
    <subcellularLocation>
        <location evidence="1">Cell membrane</location>
        <topology evidence="1">Multi-pass membrane protein</topology>
    </subcellularLocation>
</comment>
<dbReference type="PRINTS" id="PR00248">
    <property type="entry name" value="GPCRMGR"/>
</dbReference>
<dbReference type="PANTHER" id="PTHR24061">
    <property type="entry name" value="CALCIUM-SENSING RECEPTOR-RELATED"/>
    <property type="match status" value="1"/>
</dbReference>
<dbReference type="FunFam" id="2.10.50.30:FF:000002">
    <property type="entry name" value="Vomeronasal 2 receptor, h1"/>
    <property type="match status" value="1"/>
</dbReference>